<dbReference type="InterPro" id="IPR003593">
    <property type="entry name" value="AAA+_ATPase"/>
</dbReference>
<evidence type="ECO:0000313" key="10">
    <source>
        <dbReference type="EMBL" id="SEO94856.1"/>
    </source>
</evidence>
<dbReference type="OrthoDB" id="5298774at2"/>
<keyword evidence="4 7" id="KW-0067">ATP-binding</keyword>
<reference evidence="9 12" key="3">
    <citation type="submission" date="2018-04" db="EMBL/GenBank/DDBJ databases">
        <title>Active sludge and wastewater microbial communities from Klosterneuburg, Austria.</title>
        <authorList>
            <person name="Wagner M."/>
        </authorList>
    </citation>
    <scope>NUCLEOTIDE SEQUENCE [LARGE SCALE GENOMIC DNA]</scope>
    <source>
        <strain evidence="9 12">Nm49</strain>
    </source>
</reference>
<keyword evidence="11" id="KW-1185">Reference proteome</keyword>
<evidence type="ECO:0000256" key="2">
    <source>
        <dbReference type="ARBA" id="ARBA00022475"/>
    </source>
</evidence>
<keyword evidence="6 7" id="KW-0472">Membrane</keyword>
<evidence type="ECO:0000313" key="9">
    <source>
        <dbReference type="EMBL" id="PTQ67013.1"/>
    </source>
</evidence>
<evidence type="ECO:0000256" key="1">
    <source>
        <dbReference type="ARBA" id="ARBA00022448"/>
    </source>
</evidence>
<reference evidence="11" key="2">
    <citation type="submission" date="2016-10" db="EMBL/GenBank/DDBJ databases">
        <authorList>
            <person name="Varghese N."/>
            <person name="Submissions S."/>
        </authorList>
    </citation>
    <scope>NUCLEOTIDE SEQUENCE [LARGE SCALE GENOMIC DNA]</scope>
    <source>
        <strain evidence="11">Nm76</strain>
    </source>
</reference>
<dbReference type="Proteomes" id="UP000244128">
    <property type="component" value="Unassembled WGS sequence"/>
</dbReference>
<dbReference type="GO" id="GO:0005524">
    <property type="term" value="F:ATP binding"/>
    <property type="evidence" value="ECO:0007669"/>
    <property type="project" value="UniProtKB-KW"/>
</dbReference>
<evidence type="ECO:0000256" key="5">
    <source>
        <dbReference type="ARBA" id="ARBA00022967"/>
    </source>
</evidence>
<dbReference type="GO" id="GO:0016887">
    <property type="term" value="F:ATP hydrolysis activity"/>
    <property type="evidence" value="ECO:0007669"/>
    <property type="project" value="InterPro"/>
</dbReference>
<evidence type="ECO:0000256" key="6">
    <source>
        <dbReference type="ARBA" id="ARBA00023136"/>
    </source>
</evidence>
<dbReference type="InterPro" id="IPR013611">
    <property type="entry name" value="Transp-assoc_OB_typ2"/>
</dbReference>
<evidence type="ECO:0000256" key="3">
    <source>
        <dbReference type="ARBA" id="ARBA00022741"/>
    </source>
</evidence>
<dbReference type="PROSITE" id="PS00211">
    <property type="entry name" value="ABC_TRANSPORTER_1"/>
    <property type="match status" value="1"/>
</dbReference>
<dbReference type="STRING" id="42354.SAMN05216333_12812"/>
<evidence type="ECO:0000259" key="8">
    <source>
        <dbReference type="PROSITE" id="PS50893"/>
    </source>
</evidence>
<reference evidence="10" key="1">
    <citation type="submission" date="2016-10" db="EMBL/GenBank/DDBJ databases">
        <authorList>
            <person name="de Groot N.N."/>
        </authorList>
    </citation>
    <scope>NUCLEOTIDE SEQUENCE [LARGE SCALE GENOMIC DNA]</scope>
    <source>
        <strain evidence="10">Nm76</strain>
    </source>
</reference>
<dbReference type="NCBIfam" id="TIGR01187">
    <property type="entry name" value="potA"/>
    <property type="match status" value="1"/>
</dbReference>
<dbReference type="AlphaFoldDB" id="A0A1H8TVK8"/>
<keyword evidence="2 7" id="KW-1003">Cell membrane</keyword>
<dbReference type="InterPro" id="IPR017871">
    <property type="entry name" value="ABC_transporter-like_CS"/>
</dbReference>
<dbReference type="EMBL" id="QAOI01000044">
    <property type="protein sequence ID" value="PTQ67013.1"/>
    <property type="molecule type" value="Genomic_DNA"/>
</dbReference>
<dbReference type="Pfam" id="PF00005">
    <property type="entry name" value="ABC_tran"/>
    <property type="match status" value="1"/>
</dbReference>
<gene>
    <name evidence="7" type="primary">potA</name>
    <name evidence="9" type="ORF">C8R26_14410</name>
    <name evidence="10" type="ORF">SAMN05216333_12812</name>
</gene>
<dbReference type="GO" id="GO:0043190">
    <property type="term" value="C:ATP-binding cassette (ABC) transporter complex"/>
    <property type="evidence" value="ECO:0007669"/>
    <property type="project" value="InterPro"/>
</dbReference>
<dbReference type="SMART" id="SM00382">
    <property type="entry name" value="AAA"/>
    <property type="match status" value="1"/>
</dbReference>
<name>A0A1H8TVK8_9PROT</name>
<dbReference type="InterPro" id="IPR003439">
    <property type="entry name" value="ABC_transporter-like_ATP-bd"/>
</dbReference>
<dbReference type="SUPFAM" id="SSF52540">
    <property type="entry name" value="P-loop containing nucleoside triphosphate hydrolases"/>
    <property type="match status" value="1"/>
</dbReference>
<organism evidence="10 11">
    <name type="scientific">Nitrosomonas oligotropha</name>
    <dbReference type="NCBI Taxonomy" id="42354"/>
    <lineage>
        <taxon>Bacteria</taxon>
        <taxon>Pseudomonadati</taxon>
        <taxon>Pseudomonadota</taxon>
        <taxon>Betaproteobacteria</taxon>
        <taxon>Nitrosomonadales</taxon>
        <taxon>Nitrosomonadaceae</taxon>
        <taxon>Nitrosomonas</taxon>
    </lineage>
</organism>
<dbReference type="InterPro" id="IPR027417">
    <property type="entry name" value="P-loop_NTPase"/>
</dbReference>
<dbReference type="SUPFAM" id="SSF50331">
    <property type="entry name" value="MOP-like"/>
    <property type="match status" value="1"/>
</dbReference>
<dbReference type="EMBL" id="FODO01000028">
    <property type="protein sequence ID" value="SEO94856.1"/>
    <property type="molecule type" value="Genomic_DNA"/>
</dbReference>
<comment type="function">
    <text evidence="7">Part of the ABC transporter complex PotABCD involved in spermidine/putrescine import. Responsible for energy coupling to the transport system.</text>
</comment>
<evidence type="ECO:0000256" key="4">
    <source>
        <dbReference type="ARBA" id="ARBA00022840"/>
    </source>
</evidence>
<dbReference type="GO" id="GO:0015417">
    <property type="term" value="F:ABC-type polyamine transporter activity"/>
    <property type="evidence" value="ECO:0007669"/>
    <property type="project" value="UniProtKB-EC"/>
</dbReference>
<evidence type="ECO:0000313" key="11">
    <source>
        <dbReference type="Proteomes" id="UP000198814"/>
    </source>
</evidence>
<comment type="subunit">
    <text evidence="7">The complex is composed of two ATP-binding proteins (PotA), two transmembrane proteins (PotB and PotC) and a solute-binding protein (PotD).</text>
</comment>
<dbReference type="InterPro" id="IPR005893">
    <property type="entry name" value="PotA-like"/>
</dbReference>
<sequence>MALLEIRNVTKRFGNFTAVDNISIAIKAGEFFTLLGPSGCGKTTLLRMIAGFDAPDGGQILLDGKDLAGLPPEQRPFHTVFQSYALFPHMTVASNIGFPLKMAGKTPAEIKTRVAETLAEVELTPFADRYPHELSGGQKQRVAFARGLINQPRLLLLDEPLGALDEKLRENMQRELIKLQAEAGVTFIYVTHAQNEALALSHRIAVMNQGRIEQIDEPSRIYNFPVNRFVADFIGKINLLSARVLEVSAAHLKLTVTGLGEVTVPVSGHVKAGDEGVFAVRPEQVRIVAQSPEIPIESQLLGKIKDFLYIGDVTTYIIALSNNTLIEALLPNSVPGHAKLFDIGDPVVVSWQEQSAQFLPD</sequence>
<dbReference type="PANTHER" id="PTHR42781:SF4">
    <property type="entry name" value="SPERMIDINE_PUTRESCINE IMPORT ATP-BINDING PROTEIN POTA"/>
    <property type="match status" value="1"/>
</dbReference>
<keyword evidence="1 7" id="KW-0813">Transport</keyword>
<comment type="catalytic activity">
    <reaction evidence="7">
        <text>ATP + H2O + polyamine-[polyamine-binding protein]Side 1 = ADP + phosphate + polyamineSide 2 + [polyamine-binding protein]Side 1.</text>
        <dbReference type="EC" id="7.6.2.11"/>
    </reaction>
</comment>
<comment type="similarity">
    <text evidence="7">Belongs to the ABC transporter superfamily. Spermidine/putrescine importer (TC 3.A.1.11.1) family.</text>
</comment>
<proteinExistence type="inferred from homology"/>
<dbReference type="Proteomes" id="UP000198814">
    <property type="component" value="Unassembled WGS sequence"/>
</dbReference>
<dbReference type="InterPro" id="IPR050093">
    <property type="entry name" value="ABC_SmlMolc_Importer"/>
</dbReference>
<dbReference type="Gene3D" id="2.40.50.100">
    <property type="match status" value="1"/>
</dbReference>
<evidence type="ECO:0000313" key="12">
    <source>
        <dbReference type="Proteomes" id="UP000244128"/>
    </source>
</evidence>
<dbReference type="EC" id="7.6.2.11" evidence="7"/>
<dbReference type="RefSeq" id="WP_090321755.1">
    <property type="nucleotide sequence ID" value="NZ_FNOE01000031.1"/>
</dbReference>
<keyword evidence="3 7" id="KW-0547">Nucleotide-binding</keyword>
<dbReference type="InterPro" id="IPR008995">
    <property type="entry name" value="Mo/tungstate-bd_C_term_dom"/>
</dbReference>
<dbReference type="FunFam" id="3.40.50.300:FF:000133">
    <property type="entry name" value="Spermidine/putrescine import ATP-binding protein PotA"/>
    <property type="match status" value="1"/>
</dbReference>
<dbReference type="GO" id="GO:0015847">
    <property type="term" value="P:putrescine transport"/>
    <property type="evidence" value="ECO:0007669"/>
    <property type="project" value="UniProtKB-ARBA"/>
</dbReference>
<dbReference type="PANTHER" id="PTHR42781">
    <property type="entry name" value="SPERMIDINE/PUTRESCINE IMPORT ATP-BINDING PROTEIN POTA"/>
    <property type="match status" value="1"/>
</dbReference>
<keyword evidence="5 7" id="KW-1278">Translocase</keyword>
<feature type="domain" description="ABC transporter" evidence="8">
    <location>
        <begin position="4"/>
        <end position="234"/>
    </location>
</feature>
<accession>A0A1H8TVK8</accession>
<evidence type="ECO:0000256" key="7">
    <source>
        <dbReference type="RuleBase" id="RU364083"/>
    </source>
</evidence>
<dbReference type="PROSITE" id="PS50893">
    <property type="entry name" value="ABC_TRANSPORTER_2"/>
    <property type="match status" value="1"/>
</dbReference>
<protein>
    <recommendedName>
        <fullName evidence="7">Spermidine/putrescine import ATP-binding protein PotA</fullName>
        <ecNumber evidence="7">7.6.2.11</ecNumber>
    </recommendedName>
</protein>
<dbReference type="Gene3D" id="3.40.50.300">
    <property type="entry name" value="P-loop containing nucleotide triphosphate hydrolases"/>
    <property type="match status" value="1"/>
</dbReference>
<dbReference type="Pfam" id="PF08402">
    <property type="entry name" value="TOBE_2"/>
    <property type="match status" value="1"/>
</dbReference>